<dbReference type="Gene3D" id="1.20.5.1930">
    <property type="match status" value="1"/>
</dbReference>
<keyword evidence="6" id="KW-1133">Transmembrane helix</keyword>
<feature type="transmembrane region" description="Helical" evidence="6">
    <location>
        <begin position="176"/>
        <end position="196"/>
    </location>
</feature>
<organism evidence="8 9">
    <name type="scientific">Methylocapsa palsarum</name>
    <dbReference type="NCBI Taxonomy" id="1612308"/>
    <lineage>
        <taxon>Bacteria</taxon>
        <taxon>Pseudomonadati</taxon>
        <taxon>Pseudomonadota</taxon>
        <taxon>Alphaproteobacteria</taxon>
        <taxon>Hyphomicrobiales</taxon>
        <taxon>Beijerinckiaceae</taxon>
        <taxon>Methylocapsa</taxon>
    </lineage>
</organism>
<evidence type="ECO:0000256" key="6">
    <source>
        <dbReference type="SAM" id="Phobius"/>
    </source>
</evidence>
<evidence type="ECO:0000256" key="2">
    <source>
        <dbReference type="ARBA" id="ARBA00022553"/>
    </source>
</evidence>
<dbReference type="Proteomes" id="UP000198755">
    <property type="component" value="Unassembled WGS sequence"/>
</dbReference>
<dbReference type="CDD" id="cd16917">
    <property type="entry name" value="HATPase_UhpB-NarQ-NarX-like"/>
    <property type="match status" value="1"/>
</dbReference>
<dbReference type="Gene3D" id="3.30.565.10">
    <property type="entry name" value="Histidine kinase-like ATPase, C-terminal domain"/>
    <property type="match status" value="1"/>
</dbReference>
<dbReference type="GO" id="GO:0016020">
    <property type="term" value="C:membrane"/>
    <property type="evidence" value="ECO:0007669"/>
    <property type="project" value="UniProtKB-SubCell"/>
</dbReference>
<keyword evidence="5" id="KW-0902">Two-component regulatory system</keyword>
<evidence type="ECO:0000313" key="9">
    <source>
        <dbReference type="Proteomes" id="UP000198755"/>
    </source>
</evidence>
<protein>
    <submittedName>
        <fullName evidence="8">Two-component system, NarL family, sensor histidine kinase UhpB</fullName>
    </submittedName>
</protein>
<keyword evidence="3" id="KW-0808">Transferase</keyword>
<dbReference type="PANTHER" id="PTHR24421:SF58">
    <property type="entry name" value="SIGNAL TRANSDUCTION HISTIDINE-PROTEIN KINASE_PHOSPHATASE UHPB"/>
    <property type="match status" value="1"/>
</dbReference>
<keyword evidence="9" id="KW-1185">Reference proteome</keyword>
<evidence type="ECO:0000256" key="4">
    <source>
        <dbReference type="ARBA" id="ARBA00022777"/>
    </source>
</evidence>
<evidence type="ECO:0000256" key="3">
    <source>
        <dbReference type="ARBA" id="ARBA00022679"/>
    </source>
</evidence>
<evidence type="ECO:0000259" key="7">
    <source>
        <dbReference type="PROSITE" id="PS50885"/>
    </source>
</evidence>
<dbReference type="EMBL" id="FOSN01000003">
    <property type="protein sequence ID" value="SFK18569.1"/>
    <property type="molecule type" value="Genomic_DNA"/>
</dbReference>
<name>A0A1I3XGU3_9HYPH</name>
<dbReference type="GO" id="GO:0000160">
    <property type="term" value="P:phosphorelay signal transduction system"/>
    <property type="evidence" value="ECO:0007669"/>
    <property type="project" value="UniProtKB-KW"/>
</dbReference>
<keyword evidence="6" id="KW-0472">Membrane</keyword>
<evidence type="ECO:0000313" key="8">
    <source>
        <dbReference type="EMBL" id="SFK18569.1"/>
    </source>
</evidence>
<dbReference type="InterPro" id="IPR003660">
    <property type="entry name" value="HAMP_dom"/>
</dbReference>
<dbReference type="GO" id="GO:0016301">
    <property type="term" value="F:kinase activity"/>
    <property type="evidence" value="ECO:0007669"/>
    <property type="project" value="UniProtKB-KW"/>
</dbReference>
<dbReference type="SUPFAM" id="SSF55874">
    <property type="entry name" value="ATPase domain of HSP90 chaperone/DNA topoisomerase II/histidine kinase"/>
    <property type="match status" value="1"/>
</dbReference>
<feature type="transmembrane region" description="Helical" evidence="6">
    <location>
        <begin position="29"/>
        <end position="50"/>
    </location>
</feature>
<evidence type="ECO:0000256" key="5">
    <source>
        <dbReference type="ARBA" id="ARBA00023012"/>
    </source>
</evidence>
<sequence>MDEACLSLPDARRRGLRAVWARRSLRTQLLSAFLLIEILAAIIGLCVIVTRARDAAGVEMSSSMRLAQLLASETVSLMAPDTTPERLLQILQQQLRYTRHAAVQVFDATGHLIGGKAPIKRHPGERSAPAWFSALVSPRTERIEHPVAVLGRNIGSVSIIGEPKDEIEEIWGHTKALAGLAFFANAIAAAVLYVMFGRILEPLTRVSAGLLTLEQRRYKIGIEQPDVRELAEIVNRFNGLAKSLHAAHRSNADLNRRLIEVQDEERRAIALELHDEFGPCLFGLKTNARSLAGACAKIGALSPGASEDSSKTLAEVEECSSVIVEIADRMQLTNRHLLNSLRPMALGHAPLEDVLADLAASFGRLYPAVSISLDAAGLEATYGDRIDLTIYRCIQESLTNAIRHAGASKIAVILHEETGRANESHAHGSRRLALEVRDSGKGMASDIRPGFGLSGMKGRVQALGGEWRLDASQAKGARILVTFPLDAPDIEHPSSEGEAAE</sequence>
<comment type="subcellular location">
    <subcellularLocation>
        <location evidence="1">Membrane</location>
    </subcellularLocation>
</comment>
<dbReference type="PANTHER" id="PTHR24421">
    <property type="entry name" value="NITRATE/NITRITE SENSOR PROTEIN NARX-RELATED"/>
    <property type="match status" value="1"/>
</dbReference>
<dbReference type="InterPro" id="IPR003594">
    <property type="entry name" value="HATPase_dom"/>
</dbReference>
<dbReference type="Pfam" id="PF02518">
    <property type="entry name" value="HATPase_c"/>
    <property type="match status" value="1"/>
</dbReference>
<dbReference type="PROSITE" id="PS50885">
    <property type="entry name" value="HAMP"/>
    <property type="match status" value="1"/>
</dbReference>
<keyword evidence="2" id="KW-0597">Phosphoprotein</keyword>
<keyword evidence="6" id="KW-0812">Transmembrane</keyword>
<dbReference type="AlphaFoldDB" id="A0A1I3XGU3"/>
<gene>
    <name evidence="8" type="ORF">SAMN05444581_103106</name>
</gene>
<keyword evidence="4 8" id="KW-0418">Kinase</keyword>
<accession>A0A1I3XGU3</accession>
<dbReference type="SMART" id="SM00387">
    <property type="entry name" value="HATPase_c"/>
    <property type="match status" value="1"/>
</dbReference>
<reference evidence="8 9" key="1">
    <citation type="submission" date="2016-10" db="EMBL/GenBank/DDBJ databases">
        <authorList>
            <person name="de Groot N.N."/>
        </authorList>
    </citation>
    <scope>NUCLEOTIDE SEQUENCE [LARGE SCALE GENOMIC DNA]</scope>
    <source>
        <strain evidence="8 9">NE2</strain>
    </source>
</reference>
<dbReference type="STRING" id="1612308.SAMN05444581_103106"/>
<proteinExistence type="predicted"/>
<feature type="domain" description="HAMP" evidence="7">
    <location>
        <begin position="197"/>
        <end position="249"/>
    </location>
</feature>
<evidence type="ECO:0000256" key="1">
    <source>
        <dbReference type="ARBA" id="ARBA00004370"/>
    </source>
</evidence>
<dbReference type="InterPro" id="IPR036890">
    <property type="entry name" value="HATPase_C_sf"/>
</dbReference>
<dbReference type="InterPro" id="IPR050482">
    <property type="entry name" value="Sensor_HK_TwoCompSys"/>
</dbReference>